<keyword evidence="1" id="KW-0732">Signal</keyword>
<comment type="caution">
    <text evidence="2">The sequence shown here is derived from an EMBL/GenBank/DDBJ whole genome shotgun (WGS) entry which is preliminary data.</text>
</comment>
<evidence type="ECO:0000313" key="3">
    <source>
        <dbReference type="Proteomes" id="UP000321621"/>
    </source>
</evidence>
<protein>
    <recommendedName>
        <fullName evidence="4">DUF4468 domain-containing protein</fullName>
    </recommendedName>
</protein>
<sequence>MKTWFTYAICLGFMGIMNAQASNTVMEEKLPYYPNETYFTTEVIGLGEDFILDHWQQYVLDHGGRSEILGYEKGDFQMVSKDVRFTPLDDETVTINMKMAPNAAETGVNLSINVKKDDGTYLSPRGQDKAMAQKLEKWLLDFNQGLTRLEKQEVFNHVIQKGK</sequence>
<dbReference type="RefSeq" id="WP_147378282.1">
    <property type="nucleotide sequence ID" value="NZ_QXFI01000031.1"/>
</dbReference>
<dbReference type="Proteomes" id="UP000321621">
    <property type="component" value="Unassembled WGS sequence"/>
</dbReference>
<keyword evidence="3" id="KW-1185">Reference proteome</keyword>
<feature type="signal peptide" evidence="1">
    <location>
        <begin position="1"/>
        <end position="21"/>
    </location>
</feature>
<feature type="chain" id="PRO_5045306284" description="DUF4468 domain-containing protein" evidence="1">
    <location>
        <begin position="22"/>
        <end position="163"/>
    </location>
</feature>
<evidence type="ECO:0008006" key="4">
    <source>
        <dbReference type="Google" id="ProtNLM"/>
    </source>
</evidence>
<reference evidence="2 3" key="1">
    <citation type="submission" date="2019-07" db="EMBL/GenBank/DDBJ databases">
        <title>Draft genome of two Muricauda strains isolated from deep sea.</title>
        <authorList>
            <person name="Sun C."/>
        </authorList>
    </citation>
    <scope>NUCLEOTIDE SEQUENCE [LARGE SCALE GENOMIC DNA]</scope>
    <source>
        <strain evidence="2 3">72</strain>
    </source>
</reference>
<evidence type="ECO:0000256" key="1">
    <source>
        <dbReference type="SAM" id="SignalP"/>
    </source>
</evidence>
<accession>A0ABY3KHB6</accession>
<dbReference type="EMBL" id="VNWK01000031">
    <property type="protein sequence ID" value="TXJ92740.1"/>
    <property type="molecule type" value="Genomic_DNA"/>
</dbReference>
<proteinExistence type="predicted"/>
<organism evidence="2 3">
    <name type="scientific">Flagellimonas pelagia</name>
    <dbReference type="NCBI Taxonomy" id="2306998"/>
    <lineage>
        <taxon>Bacteria</taxon>
        <taxon>Pseudomonadati</taxon>
        <taxon>Bacteroidota</taxon>
        <taxon>Flavobacteriia</taxon>
        <taxon>Flavobacteriales</taxon>
        <taxon>Flavobacteriaceae</taxon>
        <taxon>Flagellimonas</taxon>
    </lineage>
</organism>
<gene>
    <name evidence="2" type="ORF">FQ017_13220</name>
</gene>
<name>A0ABY3KHB6_9FLAO</name>
<evidence type="ECO:0000313" key="2">
    <source>
        <dbReference type="EMBL" id="TXJ92740.1"/>
    </source>
</evidence>